<dbReference type="SUPFAM" id="SSF53098">
    <property type="entry name" value="Ribonuclease H-like"/>
    <property type="match status" value="1"/>
</dbReference>
<dbReference type="PROSITE" id="PS00447">
    <property type="entry name" value="DNA_POLYMERASE_A"/>
    <property type="match status" value="1"/>
</dbReference>
<dbReference type="PANTHER" id="PTHR10267">
    <property type="entry name" value="DNA POLYMERASE SUBUNIT GAMMA-1"/>
    <property type="match status" value="1"/>
</dbReference>
<keyword evidence="8" id="KW-1185">Reference proteome</keyword>
<sequence length="1186" mass="132852">MHGCHMLRGSYRLSVLGYSRSGCAAASTCGSWAIAMLELHAHSSKQQLARRSICTTHVLEKQDHSDQKKLIERKNELGITMLTRQLRNGVFAKQRFVPATEQQIKISVDHLKSQSVYGKETEPVDLVDFAPPELLGETIDDHFRNIGELVAEPYLSMAKKFASLSESQLPRMPKPGEWLMRSGWTRYDSDGGAREVVVPDVEDDVLVYDVEILVPDSPYPILAAAVSPSAWYMWVSPYLTGDSPHSRHLIPLMHPGQRRPRLTIGHNVGFDRARIQEERLLKRPPLAFLDTMSLHVSSGGLCNQQRLYWMRYSRAKKENDKEYLQLNADTGKFFDVSSLNSLKEVAHHYCKIDVDKAKRDMFIEGTLQEVRDNFADLADYCARDVDVTRKVYAKVFPAFLQKCPHPVSFAGIVTMLEGFLPVDRSWPQYIHSSEELLKKLSDSITAKLRDLAEDARKAKAPMDDPWLRNLDWTVEPQKFTKAKYKADGTFAKNGEPRPFTKQLLPGYPKWYRELWDRTLKQPHVTVRSRIAPYLLKLKWLGYPLYHSESHGWTFRVPLDDYTRSLSEDPAQPQLPSFKTMRALRFPTDPADAVYERIPADDEGHAVYFKVPHPDGEAANCGNPLAKSYQTAIEDGTLSSAYAMAKQAMEMNAMCSYWISARERVKSQFVVWNNDVDDAFSGKPLDLGLPKDSAGLGVILPLVVPMGTITRRGVESTWMTASNAKANRLGSELKSMVRCPDGYRFVGADVDSEELWISALIGDSQFRMHGATAFGWMTLQGTKAAGTDLHSNTARILGIGRGSAKVFNYGRIYGAGVKYATTLLLQFNPDMTEAEAKERAERLYAATKGTNMRNRRLLGRTFWYGGTESYMFNKLEEIATSDDPRTPALGCGITDALKKSVAGDRFMTSRVNWVVQSSGVDYLHLLLVSMTYLSRRYSIDMRFVISVHDEIRYMVSEHDVPRAALALQIANLWVRSLFSYRLGMEDLPQSVAFFSAVDVDHVLRKEVDMECVTPTNPTPITPGVSYGIKEILELTNGGNLDPQQTDNVDKPLELVDHTLYPNPRGTKHCGPRAADSVRDLRPPAVPFENKPSDIWLTAQMLSGAAEINALLNATKKAAASYDHEPGGYAQQRTGHTTFSTVIRHGGLSQHAAVPKAVQPFIVAEAKPRSAAAEVESSPVVPVPSRHL</sequence>
<dbReference type="GO" id="GO:0003887">
    <property type="term" value="F:DNA-directed DNA polymerase activity"/>
    <property type="evidence" value="ECO:0007669"/>
    <property type="project" value="UniProtKB-KW"/>
</dbReference>
<dbReference type="PRINTS" id="PR00867">
    <property type="entry name" value="DNAPOLG"/>
</dbReference>
<protein>
    <recommendedName>
        <fullName evidence="1">DNA-directed DNA polymerase</fullName>
        <ecNumber evidence="1">2.7.7.7</ecNumber>
    </recommendedName>
    <alternativeName>
        <fullName evidence="5">Mitochondrial DNA polymerase catalytic subunit</fullName>
    </alternativeName>
</protein>
<dbReference type="SUPFAM" id="SSF56672">
    <property type="entry name" value="DNA/RNA polymerases"/>
    <property type="match status" value="1"/>
</dbReference>
<proteinExistence type="predicted"/>
<dbReference type="EMBL" id="JANBQD010000035">
    <property type="protein sequence ID" value="KAJ1991652.1"/>
    <property type="molecule type" value="Genomic_DNA"/>
</dbReference>
<keyword evidence="3 7" id="KW-0548">Nucleotidyltransferase</keyword>
<dbReference type="Proteomes" id="UP001151295">
    <property type="component" value="Unassembled WGS sequence"/>
</dbReference>
<accession>A0ABQ8PP58</accession>
<keyword evidence="2 7" id="KW-0808">Transferase</keyword>
<dbReference type="Gene3D" id="3.30.420.390">
    <property type="match status" value="2"/>
</dbReference>
<evidence type="ECO:0000313" key="8">
    <source>
        <dbReference type="Proteomes" id="UP001151295"/>
    </source>
</evidence>
<dbReference type="Gene3D" id="1.10.150.20">
    <property type="entry name" value="5' to 3' exonuclease, C-terminal subdomain"/>
    <property type="match status" value="1"/>
</dbReference>
<dbReference type="PANTHER" id="PTHR10267:SF0">
    <property type="entry name" value="DNA POLYMERASE SUBUNIT GAMMA-1"/>
    <property type="match status" value="1"/>
</dbReference>
<evidence type="ECO:0000256" key="4">
    <source>
        <dbReference type="ARBA" id="ARBA00022932"/>
    </source>
</evidence>
<dbReference type="Pfam" id="PF18136">
    <property type="entry name" value="DNApol_Exo"/>
    <property type="match status" value="1"/>
</dbReference>
<dbReference type="InterPro" id="IPR019760">
    <property type="entry name" value="DNA-dir_DNA_pol_A_CS"/>
</dbReference>
<dbReference type="InterPro" id="IPR001098">
    <property type="entry name" value="DNA-dir_DNA_pol_A_palm_dom"/>
</dbReference>
<dbReference type="InterPro" id="IPR041336">
    <property type="entry name" value="DNApol_Exo"/>
</dbReference>
<reference evidence="7" key="1">
    <citation type="submission" date="2022-07" db="EMBL/GenBank/DDBJ databases">
        <title>Phylogenomic reconstructions and comparative analyses of Kickxellomycotina fungi.</title>
        <authorList>
            <person name="Reynolds N.K."/>
            <person name="Stajich J.E."/>
            <person name="Barry K."/>
            <person name="Grigoriev I.V."/>
            <person name="Crous P."/>
            <person name="Smith M.E."/>
        </authorList>
    </citation>
    <scope>NUCLEOTIDE SEQUENCE</scope>
    <source>
        <strain evidence="7">BCRC 34882</strain>
    </source>
</reference>
<evidence type="ECO:0000256" key="2">
    <source>
        <dbReference type="ARBA" id="ARBA00022679"/>
    </source>
</evidence>
<evidence type="ECO:0000313" key="7">
    <source>
        <dbReference type="EMBL" id="KAJ1991652.1"/>
    </source>
</evidence>
<dbReference type="InterPro" id="IPR012337">
    <property type="entry name" value="RNaseH-like_sf"/>
</dbReference>
<dbReference type="Gene3D" id="3.30.70.370">
    <property type="match status" value="1"/>
</dbReference>
<dbReference type="EC" id="2.7.7.7" evidence="1"/>
<evidence type="ECO:0000259" key="6">
    <source>
        <dbReference type="SMART" id="SM00482"/>
    </source>
</evidence>
<gene>
    <name evidence="7" type="primary">MIP1</name>
    <name evidence="7" type="ORF">EDC05_003277</name>
</gene>
<name>A0ABQ8PP58_9FUNG</name>
<evidence type="ECO:0000256" key="1">
    <source>
        <dbReference type="ARBA" id="ARBA00012417"/>
    </source>
</evidence>
<dbReference type="SMART" id="SM00482">
    <property type="entry name" value="POLAc"/>
    <property type="match status" value="1"/>
</dbReference>
<feature type="domain" description="DNA-directed DNA polymerase family A palm" evidence="6">
    <location>
        <begin position="729"/>
        <end position="958"/>
    </location>
</feature>
<evidence type="ECO:0000256" key="5">
    <source>
        <dbReference type="ARBA" id="ARBA00031966"/>
    </source>
</evidence>
<dbReference type="InterPro" id="IPR002297">
    <property type="entry name" value="DNA-dir_DNA_pol_A_mt"/>
</dbReference>
<comment type="caution">
    <text evidence="7">The sequence shown here is derived from an EMBL/GenBank/DDBJ whole genome shotgun (WGS) entry which is preliminary data.</text>
</comment>
<evidence type="ECO:0000256" key="3">
    <source>
        <dbReference type="ARBA" id="ARBA00022695"/>
    </source>
</evidence>
<keyword evidence="4 7" id="KW-0239">DNA-directed DNA polymerase</keyword>
<dbReference type="Pfam" id="PF00476">
    <property type="entry name" value="DNA_pol_A"/>
    <property type="match status" value="1"/>
</dbReference>
<organism evidence="7 8">
    <name type="scientific">Coemansia umbellata</name>
    <dbReference type="NCBI Taxonomy" id="1424467"/>
    <lineage>
        <taxon>Eukaryota</taxon>
        <taxon>Fungi</taxon>
        <taxon>Fungi incertae sedis</taxon>
        <taxon>Zoopagomycota</taxon>
        <taxon>Kickxellomycotina</taxon>
        <taxon>Kickxellomycetes</taxon>
        <taxon>Kickxellales</taxon>
        <taxon>Kickxellaceae</taxon>
        <taxon>Coemansia</taxon>
    </lineage>
</organism>
<dbReference type="InterPro" id="IPR043502">
    <property type="entry name" value="DNA/RNA_pol_sf"/>
</dbReference>